<accession>C6XXT4</accession>
<protein>
    <submittedName>
        <fullName evidence="1">Uncharacterized protein</fullName>
    </submittedName>
</protein>
<keyword evidence="2" id="KW-1185">Reference proteome</keyword>
<organism evidence="1 2">
    <name type="scientific">Pedobacter heparinus (strain ATCC 13125 / DSM 2366 / CIP 104194 / JCM 7457 / NBRC 12017 / NCIMB 9290 / NRRL B-14731 / HIM 762-3)</name>
    <dbReference type="NCBI Taxonomy" id="485917"/>
    <lineage>
        <taxon>Bacteria</taxon>
        <taxon>Pseudomonadati</taxon>
        <taxon>Bacteroidota</taxon>
        <taxon>Sphingobacteriia</taxon>
        <taxon>Sphingobacteriales</taxon>
        <taxon>Sphingobacteriaceae</taxon>
        <taxon>Pedobacter</taxon>
    </lineage>
</organism>
<name>C6XXT4_PEDHD</name>
<sequence>MTTVRFRDWTLTVDRETTHLTYASVVNGSAEDCKCDDCKNYVVNQATAFPDEIILLLHQLGIDYRKECEVWRMSKDESGNHLYNGIFHFKGSFEGKDCFVTTDGSNGTFSMTDINESFSIGFRIASELTYFKDKENLVQIEFETRIPWTIDKKLEPEW</sequence>
<gene>
    <name evidence="1" type="ordered locus">Phep_2148</name>
</gene>
<dbReference type="STRING" id="485917.Phep_2148"/>
<dbReference type="eggNOG" id="ENOG5031FTV">
    <property type="taxonomic scope" value="Bacteria"/>
</dbReference>
<dbReference type="EMBL" id="CP001681">
    <property type="protein sequence ID" value="ACU04352.1"/>
    <property type="molecule type" value="Genomic_DNA"/>
</dbReference>
<evidence type="ECO:0000313" key="2">
    <source>
        <dbReference type="Proteomes" id="UP000000852"/>
    </source>
</evidence>
<evidence type="ECO:0000313" key="1">
    <source>
        <dbReference type="EMBL" id="ACU04352.1"/>
    </source>
</evidence>
<dbReference type="HOGENOM" id="CLU_134282_0_0_10"/>
<dbReference type="RefSeq" id="WP_015807965.1">
    <property type="nucleotide sequence ID" value="NC_013061.1"/>
</dbReference>
<proteinExistence type="predicted"/>
<dbReference type="OrthoDB" id="1691135at2"/>
<dbReference type="KEGG" id="phe:Phep_2148"/>
<reference evidence="1 2" key="1">
    <citation type="journal article" date="2009" name="Stand. Genomic Sci.">
        <title>Complete genome sequence of Pedobacter heparinus type strain (HIM 762-3).</title>
        <authorList>
            <person name="Han C."/>
            <person name="Spring S."/>
            <person name="Lapidus A."/>
            <person name="Del Rio T.G."/>
            <person name="Tice H."/>
            <person name="Copeland A."/>
            <person name="Cheng J.F."/>
            <person name="Lucas S."/>
            <person name="Chen F."/>
            <person name="Nolan M."/>
            <person name="Bruce D."/>
            <person name="Goodwin L."/>
            <person name="Pitluck S."/>
            <person name="Ivanova N."/>
            <person name="Mavromatis K."/>
            <person name="Mikhailova N."/>
            <person name="Pati A."/>
            <person name="Chen A."/>
            <person name="Palaniappan K."/>
            <person name="Land M."/>
            <person name="Hauser L."/>
            <person name="Chang Y.J."/>
            <person name="Jeffries C.C."/>
            <person name="Saunders E."/>
            <person name="Chertkov O."/>
            <person name="Brettin T."/>
            <person name="Goker M."/>
            <person name="Rohde M."/>
            <person name="Bristow J."/>
            <person name="Eisen J.A."/>
            <person name="Markowitz V."/>
            <person name="Hugenholtz P."/>
            <person name="Kyrpides N.C."/>
            <person name="Klenk H.P."/>
            <person name="Detter J.C."/>
        </authorList>
    </citation>
    <scope>NUCLEOTIDE SEQUENCE [LARGE SCALE GENOMIC DNA]</scope>
    <source>
        <strain evidence="2">ATCC 13125 / DSM 2366 / CIP 104194 / JCM 7457 / NBRC 12017 / NCIMB 9290 / NRRL B-14731 / HIM 762-3</strain>
    </source>
</reference>
<dbReference type="Proteomes" id="UP000000852">
    <property type="component" value="Chromosome"/>
</dbReference>
<dbReference type="AlphaFoldDB" id="C6XXT4"/>